<dbReference type="GO" id="GO:0016740">
    <property type="term" value="F:transferase activity"/>
    <property type="evidence" value="ECO:0007669"/>
    <property type="project" value="UniProtKB-KW"/>
</dbReference>
<gene>
    <name evidence="1" type="ORF">ETD83_09390</name>
</gene>
<dbReference type="Proteomes" id="UP000309174">
    <property type="component" value="Unassembled WGS sequence"/>
</dbReference>
<evidence type="ECO:0000313" key="2">
    <source>
        <dbReference type="Proteomes" id="UP000309174"/>
    </source>
</evidence>
<keyword evidence="1" id="KW-0808">Transferase</keyword>
<comment type="caution">
    <text evidence="1">The sequence shown here is derived from an EMBL/GenBank/DDBJ whole genome shotgun (WGS) entry which is preliminary data.</text>
</comment>
<feature type="non-terminal residue" evidence="1">
    <location>
        <position position="55"/>
    </location>
</feature>
<dbReference type="EMBL" id="VCKW01000034">
    <property type="protein sequence ID" value="TMR04190.1"/>
    <property type="molecule type" value="Genomic_DNA"/>
</dbReference>
<sequence length="55" mass="5831">MNFEVPLSGGDVSEGVVRVGETVRRPLRAHSPAVHGLLRHLESVGFDGAPRVLGV</sequence>
<reference evidence="1 2" key="1">
    <citation type="submission" date="2019-05" db="EMBL/GenBank/DDBJ databases">
        <title>Draft genome sequence of Actinomadura sp. 14C53.</title>
        <authorList>
            <person name="Saricaoglu S."/>
            <person name="Isik K."/>
        </authorList>
    </citation>
    <scope>NUCLEOTIDE SEQUENCE [LARGE SCALE GENOMIC DNA]</scope>
    <source>
        <strain evidence="1 2">14C53</strain>
    </source>
</reference>
<proteinExistence type="predicted"/>
<accession>A0A5C4JFE2</accession>
<dbReference type="AlphaFoldDB" id="A0A5C4JFE2"/>
<protein>
    <submittedName>
        <fullName evidence="1">Aminoglycoside phosphotransferase family protein</fullName>
    </submittedName>
</protein>
<keyword evidence="2" id="KW-1185">Reference proteome</keyword>
<organism evidence="1 2">
    <name type="scientific">Actinomadura soli</name>
    <dbReference type="NCBI Taxonomy" id="2508997"/>
    <lineage>
        <taxon>Bacteria</taxon>
        <taxon>Bacillati</taxon>
        <taxon>Actinomycetota</taxon>
        <taxon>Actinomycetes</taxon>
        <taxon>Streptosporangiales</taxon>
        <taxon>Thermomonosporaceae</taxon>
        <taxon>Actinomadura</taxon>
    </lineage>
</organism>
<evidence type="ECO:0000313" key="1">
    <source>
        <dbReference type="EMBL" id="TMR04190.1"/>
    </source>
</evidence>
<name>A0A5C4JFE2_9ACTN</name>